<dbReference type="EMBL" id="HBUF01499863">
    <property type="protein sequence ID" value="CAG6745557.1"/>
    <property type="molecule type" value="Transcribed_RNA"/>
</dbReference>
<proteinExistence type="predicted"/>
<dbReference type="AlphaFoldDB" id="A0A8D9E9N9"/>
<protein>
    <submittedName>
        <fullName evidence="1">Uncharacterized protein</fullName>
    </submittedName>
</protein>
<sequence>MGSFLHSMTFPSTQMLRTKSSTWLLKSPGGQMFPENMILYKLFDLVSCSEFVVCVHTTHHSSELSCYIVFPKESSEVPHQLQVTFTNIQIPSPVSISSGH</sequence>
<evidence type="ECO:0000313" key="1">
    <source>
        <dbReference type="EMBL" id="CAG6745557.1"/>
    </source>
</evidence>
<accession>A0A8D9E9N9</accession>
<name>A0A8D9E9N9_9HEMI</name>
<reference evidence="1" key="1">
    <citation type="submission" date="2021-05" db="EMBL/GenBank/DDBJ databases">
        <authorList>
            <person name="Alioto T."/>
            <person name="Alioto T."/>
            <person name="Gomez Garrido J."/>
        </authorList>
    </citation>
    <scope>NUCLEOTIDE SEQUENCE</scope>
</reference>
<organism evidence="1">
    <name type="scientific">Cacopsylla melanoneura</name>
    <dbReference type="NCBI Taxonomy" id="428564"/>
    <lineage>
        <taxon>Eukaryota</taxon>
        <taxon>Metazoa</taxon>
        <taxon>Ecdysozoa</taxon>
        <taxon>Arthropoda</taxon>
        <taxon>Hexapoda</taxon>
        <taxon>Insecta</taxon>
        <taxon>Pterygota</taxon>
        <taxon>Neoptera</taxon>
        <taxon>Paraneoptera</taxon>
        <taxon>Hemiptera</taxon>
        <taxon>Sternorrhyncha</taxon>
        <taxon>Psylloidea</taxon>
        <taxon>Psyllidae</taxon>
        <taxon>Psyllinae</taxon>
        <taxon>Cacopsylla</taxon>
    </lineage>
</organism>